<evidence type="ECO:0000313" key="2">
    <source>
        <dbReference type="EMBL" id="TDQ09968.1"/>
    </source>
</evidence>
<proteinExistence type="predicted"/>
<feature type="transmembrane region" description="Helical" evidence="1">
    <location>
        <begin position="114"/>
        <end position="140"/>
    </location>
</feature>
<dbReference type="EMBL" id="SNYC01000004">
    <property type="protein sequence ID" value="TDQ09968.1"/>
    <property type="molecule type" value="Genomic_DNA"/>
</dbReference>
<dbReference type="AlphaFoldDB" id="A0A4R6SVQ6"/>
<keyword evidence="3" id="KW-1185">Reference proteome</keyword>
<feature type="transmembrane region" description="Helical" evidence="1">
    <location>
        <begin position="303"/>
        <end position="321"/>
    </location>
</feature>
<reference evidence="2 3" key="1">
    <citation type="submission" date="2019-03" db="EMBL/GenBank/DDBJ databases">
        <title>Genomic Encyclopedia of Archaeal and Bacterial Type Strains, Phase II (KMG-II): from individual species to whole genera.</title>
        <authorList>
            <person name="Goeker M."/>
        </authorList>
    </citation>
    <scope>NUCLEOTIDE SEQUENCE [LARGE SCALE GENOMIC DNA]</scope>
    <source>
        <strain evidence="2 3">DSM 19035</strain>
    </source>
</reference>
<keyword evidence="1" id="KW-0472">Membrane</keyword>
<evidence type="ECO:0000256" key="1">
    <source>
        <dbReference type="SAM" id="Phobius"/>
    </source>
</evidence>
<feature type="transmembrane region" description="Helical" evidence="1">
    <location>
        <begin position="354"/>
        <end position="371"/>
    </location>
</feature>
<accession>A0A4R6SVQ6</accession>
<feature type="transmembrane region" description="Helical" evidence="1">
    <location>
        <begin position="12"/>
        <end position="29"/>
    </location>
</feature>
<feature type="transmembrane region" description="Helical" evidence="1">
    <location>
        <begin position="75"/>
        <end position="94"/>
    </location>
</feature>
<evidence type="ECO:0008006" key="4">
    <source>
        <dbReference type="Google" id="ProtNLM"/>
    </source>
</evidence>
<dbReference type="Proteomes" id="UP000295620">
    <property type="component" value="Unassembled WGS sequence"/>
</dbReference>
<feature type="transmembrane region" description="Helical" evidence="1">
    <location>
        <begin position="327"/>
        <end position="347"/>
    </location>
</feature>
<sequence length="400" mass="46062">MDKRRIVIDCNPFFIYVVCFSVPILLYLLDWSYLYPKLSASLIGFLGVTFLISIVIGVYVNRKRALRYMGTVKKLNLINILIAITIGNIMNFIYEGQIPLFAIINLVTIEKYGSFGLPTFGVLISTLGSFMTSYFFYYYIVTRDKKYLFASLYLFIFPILIFSRGTVLLNLSTMLFVYLFSIKTNRLKVYARLGVFLVLLLLVFGYAGNLRSNNQMSKEDSSTARKIMLELGQAKPAFTNTAIPPEFFWSYIYMSSPLANLQYNINTYRVEYNFKSAFRYFNYEIIFDSISKRIGELFEIKRPFNNLIAPYLTVGTIYSGAYTDLGWLGMTLTFCSLMLIAFIYVAVIKPSNPYYTVGLAVLNTIMLFNLFDNMISFTPLSFQLLYPFIFSLKFGKNITS</sequence>
<keyword evidence="1" id="KW-0812">Transmembrane</keyword>
<gene>
    <name evidence="2" type="ORF">ATK78_2127</name>
</gene>
<feature type="transmembrane region" description="Helical" evidence="1">
    <location>
        <begin position="152"/>
        <end position="177"/>
    </location>
</feature>
<dbReference type="RefSeq" id="WP_133576014.1">
    <property type="nucleotide sequence ID" value="NZ_SNYC01000004.1"/>
</dbReference>
<protein>
    <recommendedName>
        <fullName evidence="4">Oligosaccharide repeat unit polymerase</fullName>
    </recommendedName>
</protein>
<organism evidence="2 3">
    <name type="scientific">Pedobacter metabolipauper</name>
    <dbReference type="NCBI Taxonomy" id="425513"/>
    <lineage>
        <taxon>Bacteria</taxon>
        <taxon>Pseudomonadati</taxon>
        <taxon>Bacteroidota</taxon>
        <taxon>Sphingobacteriia</taxon>
        <taxon>Sphingobacteriales</taxon>
        <taxon>Sphingobacteriaceae</taxon>
        <taxon>Pedobacter</taxon>
    </lineage>
</organism>
<feature type="transmembrane region" description="Helical" evidence="1">
    <location>
        <begin position="189"/>
        <end position="208"/>
    </location>
</feature>
<keyword evidence="1" id="KW-1133">Transmembrane helix</keyword>
<dbReference type="OrthoDB" id="6870757at2"/>
<feature type="transmembrane region" description="Helical" evidence="1">
    <location>
        <begin position="41"/>
        <end position="60"/>
    </location>
</feature>
<name>A0A4R6SVQ6_9SPHI</name>
<comment type="caution">
    <text evidence="2">The sequence shown here is derived from an EMBL/GenBank/DDBJ whole genome shotgun (WGS) entry which is preliminary data.</text>
</comment>
<evidence type="ECO:0000313" key="3">
    <source>
        <dbReference type="Proteomes" id="UP000295620"/>
    </source>
</evidence>